<comment type="subcellular location">
    <subcellularLocation>
        <location evidence="1">Membrane</location>
        <topology evidence="1">Multi-pass membrane protein</topology>
    </subcellularLocation>
</comment>
<dbReference type="GO" id="GO:0018996">
    <property type="term" value="P:molting cycle, collagen and cuticulin-based cuticle"/>
    <property type="evidence" value="ECO:0007669"/>
    <property type="project" value="EnsemblMetazoa"/>
</dbReference>
<evidence type="ECO:0000256" key="1">
    <source>
        <dbReference type="ARBA" id="ARBA00004141"/>
    </source>
</evidence>
<evidence type="ECO:0000256" key="2">
    <source>
        <dbReference type="ARBA" id="ARBA00005585"/>
    </source>
</evidence>
<feature type="transmembrane region" description="Helical" evidence="8">
    <location>
        <begin position="1185"/>
        <end position="1205"/>
    </location>
</feature>
<feature type="transmembrane region" description="Helical" evidence="8">
    <location>
        <begin position="1212"/>
        <end position="1233"/>
    </location>
</feature>
<evidence type="ECO:0000256" key="8">
    <source>
        <dbReference type="SAM" id="Phobius"/>
    </source>
</evidence>
<dbReference type="PANTHER" id="PTHR46022">
    <property type="entry name" value="PROTEIN PATCHED"/>
    <property type="match status" value="1"/>
</dbReference>
<feature type="transmembrane region" description="Helical" evidence="8">
    <location>
        <begin position="800"/>
        <end position="819"/>
    </location>
</feature>
<dbReference type="Pfam" id="PF12349">
    <property type="entry name" value="Sterol-sensing"/>
    <property type="match status" value="1"/>
</dbReference>
<dbReference type="Gene3D" id="1.20.1640.10">
    <property type="entry name" value="Multidrug efflux transporter AcrB transmembrane domain"/>
    <property type="match status" value="2"/>
</dbReference>
<reference evidence="11" key="1">
    <citation type="submission" date="2010-08" db="EMBL/GenBank/DDBJ databases">
        <authorList>
            <consortium name="Caenorhabditis japonica Sequencing Consortium"/>
            <person name="Wilson R.K."/>
        </authorList>
    </citation>
    <scope>NUCLEOTIDE SEQUENCE [LARGE SCALE GENOMIC DNA]</scope>
    <source>
        <strain evidence="11">DF5081</strain>
    </source>
</reference>
<keyword evidence="5 8" id="KW-0472">Membrane</keyword>
<reference evidence="10" key="2">
    <citation type="submission" date="2022-06" db="UniProtKB">
        <authorList>
            <consortium name="EnsemblMetazoa"/>
        </authorList>
    </citation>
    <scope>IDENTIFICATION</scope>
    <source>
        <strain evidence="10">DF5081</strain>
    </source>
</reference>
<dbReference type="GO" id="GO:0005119">
    <property type="term" value="F:smoothened binding"/>
    <property type="evidence" value="ECO:0007669"/>
    <property type="project" value="TreeGrafter"/>
</dbReference>
<dbReference type="InterPro" id="IPR053958">
    <property type="entry name" value="HMGCR/SNAP/NPC1-like_SSD"/>
</dbReference>
<feature type="region of interest" description="Disordered" evidence="7">
    <location>
        <begin position="1345"/>
        <end position="1413"/>
    </location>
</feature>
<dbReference type="GO" id="GO:0045879">
    <property type="term" value="P:negative regulation of smoothened signaling pathway"/>
    <property type="evidence" value="ECO:0007669"/>
    <property type="project" value="TreeGrafter"/>
</dbReference>
<evidence type="ECO:0000256" key="4">
    <source>
        <dbReference type="ARBA" id="ARBA00022989"/>
    </source>
</evidence>
<keyword evidence="3 8" id="KW-0812">Transmembrane</keyword>
<accession>A0A8R1DHZ1</accession>
<sequence>MLTLLEPPGAKRSPNVGNYNNRSAQHLLNLSPEDEDLYETYDENEDYAENETTGNFLTRFLDRYLVGKSSSADYNDQWKREFRARPSWCDADLCLQQINRGKATGNRYALYSRSLIQKLLFSLGNAVHRNAWSIILTISMFFALCCYGLQYVHIETDIVKLWVAQGGRLDEELNFLPSIKEAMRNLSTDSGPEIPRENGLGGGYQVLIQTPEFEGQNALDEGPLLKHVEIMKFIASFNVSVHGVDWSLSDICFKPAPPSVAADSPAAPLGDVIDRIVPCIWITPIDCFWEGSKALGPHPSLPKSALGPLSVLLSSLSDKDDQIRWSDFDPIAVIDEVHRTFNLGSHYTFFERAGVGHGYMDRPCIDPLDPECPTMAKNHFDICPHVDKIREVAGKYGNELKKENKKESSFDLFSLFGRKKRQAEPQLLHPAQPAGSIQNAQSVPVQVVAAASPIPAHVTSSPFPTTTLSPEMVKAEKEEEEKQKARDAKDHCDAYRKSASEWLKQNKDKWAEVMPESAYPRKVDFAAEMTGGCSGFASNVLNWPEDMILGNPHRSKKGGKLTGAEALQSVFLVASPADVYLRFKQKPGRKPMKAGLDEEAWNETAAEQVLQAWQRNFTKSLYNHEANVDEEGNERRTLHPLASTSIADMLEEFCQFNYGIILAGYGLMLAYAIITQARFDSCLPSSESSMGLALAGVLVVTFASVAGLGLATWFGIEFNAATTQIVPFLTLGIGVDNMFMLLHNYRDVVKLAGGHAEIAVLMRETGMSILCTSINNILSFLTGTLLPIPALRSFCAQSSILLTFNFIAILTVYPAIISIDMKRRKAQRRDLLCCLYGDTREESYSMISKPKIPSKRIIGAPSEASIMQQFDGITQARMASSDEPAPWSLHALIRYYYIPFISRPACKVAVIVACCALLAASFVGMRQTTLGLELGDVLPEHTAPAQFLRARDKYFSFYPMFAVIKGPNVDYAHQQRQIDNYRQSIGSSKYVIKDKNDEPSEKYWLGLMRDWLISVQRGFDEEFAKGSFDIQTGLIIGNVSEDARIAHALMCSYGTHFECAGRIGHVRLVDASGIINSDGFYNYLTAWFNVDHMMYYVSQASFFPTPPKWQLSKNQTLNFIPAAEPLAYSQIPFYLTGLTDTSVIVDAIKDIRGVCDRFTDQGLPNFPQGIAFTFWEQYLFLTGNLMQAISIITVSVFVVISLLLFNPWAAAMVVCILCIMTCELAGFMGLVGIKLNPVSAVTLITAVGIGVEFTVHVVVSFLTALGTRAQRTSSAVDRVFVPVIHGSFSTLLGILMLGFSEFEFVVKYFFIVMTALIGTGIINGLILLPVLLSWFGPRREISPTNGKTTLALPPPLPKTLNSSRSGGDDSDDDDELGLVMQTAPTRTSSGSVTRGNASRGTNGINTARRMPAV</sequence>
<feature type="transmembrane region" description="Helical" evidence="8">
    <location>
        <begin position="766"/>
        <end position="788"/>
    </location>
</feature>
<dbReference type="GO" id="GO:0008158">
    <property type="term" value="F:hedgehog receptor activity"/>
    <property type="evidence" value="ECO:0007669"/>
    <property type="project" value="TreeGrafter"/>
</dbReference>
<evidence type="ECO:0000313" key="11">
    <source>
        <dbReference type="Proteomes" id="UP000005237"/>
    </source>
</evidence>
<comment type="similarity">
    <text evidence="2">Belongs to the patched family.</text>
</comment>
<feature type="transmembrane region" description="Helical" evidence="8">
    <location>
        <begin position="658"/>
        <end position="679"/>
    </location>
</feature>
<evidence type="ECO:0000256" key="5">
    <source>
        <dbReference type="ARBA" id="ARBA00023136"/>
    </source>
</evidence>
<dbReference type="Proteomes" id="UP000005237">
    <property type="component" value="Unassembled WGS sequence"/>
</dbReference>
<feature type="transmembrane region" description="Helical" evidence="8">
    <location>
        <begin position="1279"/>
        <end position="1299"/>
    </location>
</feature>
<feature type="transmembrane region" description="Helical" evidence="8">
    <location>
        <begin position="1305"/>
        <end position="1332"/>
    </location>
</feature>
<feature type="transmembrane region" description="Helical" evidence="8">
    <location>
        <begin position="725"/>
        <end position="745"/>
    </location>
</feature>
<feature type="compositionally biased region" description="Polar residues" evidence="7">
    <location>
        <begin position="1382"/>
        <end position="1405"/>
    </location>
</feature>
<dbReference type="GO" id="GO:0005886">
    <property type="term" value="C:plasma membrane"/>
    <property type="evidence" value="ECO:0007669"/>
    <property type="project" value="EnsemblMetazoa"/>
</dbReference>
<protein>
    <submittedName>
        <fullName evidence="10">SSD domain-containing protein</fullName>
    </submittedName>
</protein>
<evidence type="ECO:0000256" key="7">
    <source>
        <dbReference type="SAM" id="MobiDB-lite"/>
    </source>
</evidence>
<feature type="transmembrane region" description="Helical" evidence="8">
    <location>
        <begin position="1239"/>
        <end position="1267"/>
    </location>
</feature>
<keyword evidence="11" id="KW-1185">Reference proteome</keyword>
<dbReference type="FunFam" id="1.20.1640.10:FF:000031">
    <property type="entry name" value="PaTChed family"/>
    <property type="match status" value="1"/>
</dbReference>
<evidence type="ECO:0000313" key="10">
    <source>
        <dbReference type="EnsemblMetazoa" id="CJA02531.1"/>
    </source>
</evidence>
<feature type="transmembrane region" description="Helical" evidence="8">
    <location>
        <begin position="904"/>
        <end position="925"/>
    </location>
</feature>
<organism evidence="10 11">
    <name type="scientific">Caenorhabditis japonica</name>
    <dbReference type="NCBI Taxonomy" id="281687"/>
    <lineage>
        <taxon>Eukaryota</taxon>
        <taxon>Metazoa</taxon>
        <taxon>Ecdysozoa</taxon>
        <taxon>Nematoda</taxon>
        <taxon>Chromadorea</taxon>
        <taxon>Rhabditida</taxon>
        <taxon>Rhabditina</taxon>
        <taxon>Rhabditomorpha</taxon>
        <taxon>Rhabditoidea</taxon>
        <taxon>Rhabditidae</taxon>
        <taxon>Peloderinae</taxon>
        <taxon>Caenorhabditis</taxon>
    </lineage>
</organism>
<keyword evidence="4 8" id="KW-1133">Transmembrane helix</keyword>
<feature type="transmembrane region" description="Helical" evidence="8">
    <location>
        <begin position="691"/>
        <end position="713"/>
    </location>
</feature>
<evidence type="ECO:0000259" key="9">
    <source>
        <dbReference type="PROSITE" id="PS50156"/>
    </source>
</evidence>
<dbReference type="PANTHER" id="PTHR46022:SF1">
    <property type="entry name" value="PROTEIN PATCHED"/>
    <property type="match status" value="1"/>
</dbReference>
<feature type="domain" description="SSD" evidence="9">
    <location>
        <begin position="657"/>
        <end position="819"/>
    </location>
</feature>
<dbReference type="PROSITE" id="PS50156">
    <property type="entry name" value="SSD"/>
    <property type="match status" value="1"/>
</dbReference>
<dbReference type="GO" id="GO:0097108">
    <property type="term" value="F:hedgehog family protein binding"/>
    <property type="evidence" value="ECO:0007669"/>
    <property type="project" value="TreeGrafter"/>
</dbReference>
<dbReference type="SUPFAM" id="SSF82866">
    <property type="entry name" value="Multidrug efflux transporter AcrB transmembrane domain"/>
    <property type="match status" value="2"/>
</dbReference>
<name>A0A8R1DHZ1_CAEJA</name>
<keyword evidence="6" id="KW-0325">Glycoprotein</keyword>
<evidence type="ECO:0000256" key="6">
    <source>
        <dbReference type="ARBA" id="ARBA00023180"/>
    </source>
</evidence>
<proteinExistence type="inferred from homology"/>
<dbReference type="EnsemblMetazoa" id="CJA02531.1">
    <property type="protein sequence ID" value="CJA02531.1"/>
    <property type="gene ID" value="WBGene00121735"/>
</dbReference>
<evidence type="ECO:0000256" key="3">
    <source>
        <dbReference type="ARBA" id="ARBA00022692"/>
    </source>
</evidence>
<dbReference type="InterPro" id="IPR000731">
    <property type="entry name" value="SSD"/>
</dbReference>